<dbReference type="PANTHER" id="PTHR30137:SF8">
    <property type="entry name" value="BLR5498 PROTEIN"/>
    <property type="match status" value="1"/>
</dbReference>
<dbReference type="InterPro" id="IPR036661">
    <property type="entry name" value="Luciferase-like_sf"/>
</dbReference>
<dbReference type="Pfam" id="PF00296">
    <property type="entry name" value="Bac_luciferase"/>
    <property type="match status" value="1"/>
</dbReference>
<dbReference type="RefSeq" id="WP_343990233.1">
    <property type="nucleotide sequence ID" value="NZ_BAAALG010000001.1"/>
</dbReference>
<accession>A0ABN1TK14</accession>
<reference evidence="4 5" key="1">
    <citation type="journal article" date="2019" name="Int. J. Syst. Evol. Microbiol.">
        <title>The Global Catalogue of Microorganisms (GCM) 10K type strain sequencing project: providing services to taxonomists for standard genome sequencing and annotation.</title>
        <authorList>
            <consortium name="The Broad Institute Genomics Platform"/>
            <consortium name="The Broad Institute Genome Sequencing Center for Infectious Disease"/>
            <person name="Wu L."/>
            <person name="Ma J."/>
        </authorList>
    </citation>
    <scope>NUCLEOTIDE SEQUENCE [LARGE SCALE GENOMIC DNA]</scope>
    <source>
        <strain evidence="4 5">JCM 13008</strain>
    </source>
</reference>
<evidence type="ECO:0000256" key="2">
    <source>
        <dbReference type="ARBA" id="ARBA00023033"/>
    </source>
</evidence>
<proteinExistence type="predicted"/>
<dbReference type="Gene3D" id="3.20.20.30">
    <property type="entry name" value="Luciferase-like domain"/>
    <property type="match status" value="1"/>
</dbReference>
<dbReference type="InterPro" id="IPR011251">
    <property type="entry name" value="Luciferase-like_dom"/>
</dbReference>
<organism evidence="4 5">
    <name type="scientific">Nocardioides dubius</name>
    <dbReference type="NCBI Taxonomy" id="317019"/>
    <lineage>
        <taxon>Bacteria</taxon>
        <taxon>Bacillati</taxon>
        <taxon>Actinomycetota</taxon>
        <taxon>Actinomycetes</taxon>
        <taxon>Propionibacteriales</taxon>
        <taxon>Nocardioidaceae</taxon>
        <taxon>Nocardioides</taxon>
    </lineage>
</organism>
<evidence type="ECO:0000313" key="4">
    <source>
        <dbReference type="EMBL" id="GAA1090570.1"/>
    </source>
</evidence>
<dbReference type="InterPro" id="IPR050766">
    <property type="entry name" value="Bact_Lucif_Oxidored"/>
</dbReference>
<dbReference type="PANTHER" id="PTHR30137">
    <property type="entry name" value="LUCIFERASE-LIKE MONOOXYGENASE"/>
    <property type="match status" value="1"/>
</dbReference>
<evidence type="ECO:0000256" key="1">
    <source>
        <dbReference type="ARBA" id="ARBA00023002"/>
    </source>
</evidence>
<dbReference type="SUPFAM" id="SSF51679">
    <property type="entry name" value="Bacterial luciferase-like"/>
    <property type="match status" value="1"/>
</dbReference>
<keyword evidence="5" id="KW-1185">Reference proteome</keyword>
<evidence type="ECO:0000313" key="5">
    <source>
        <dbReference type="Proteomes" id="UP001501581"/>
    </source>
</evidence>
<protein>
    <submittedName>
        <fullName evidence="4">LLM class flavin-dependent oxidoreductase</fullName>
    </submittedName>
</protein>
<comment type="caution">
    <text evidence="4">The sequence shown here is derived from an EMBL/GenBank/DDBJ whole genome shotgun (WGS) entry which is preliminary data.</text>
</comment>
<name>A0ABN1TK14_9ACTN</name>
<keyword evidence="2" id="KW-0503">Monooxygenase</keyword>
<keyword evidence="1" id="KW-0560">Oxidoreductase</keyword>
<gene>
    <name evidence="4" type="ORF">GCM10009668_01450</name>
</gene>
<feature type="domain" description="Luciferase-like" evidence="3">
    <location>
        <begin position="24"/>
        <end position="240"/>
    </location>
</feature>
<dbReference type="Proteomes" id="UP001501581">
    <property type="component" value="Unassembled WGS sequence"/>
</dbReference>
<evidence type="ECO:0000259" key="3">
    <source>
        <dbReference type="Pfam" id="PF00296"/>
    </source>
</evidence>
<dbReference type="EMBL" id="BAAALG010000001">
    <property type="protein sequence ID" value="GAA1090570.1"/>
    <property type="molecule type" value="Genomic_DNA"/>
</dbReference>
<sequence>MSTPTLGLLFDVRNPAAWGREWSTVIGSALDQVVEAERLGAGSVWATEHHNFEDGYLSQPLTFLAAAAARTSRVRLGTGVLLASMRHPRHISEQAALIDQLSGGRLELGVGAGYAAEEFALFGKDLGKRMTLADEKIRELKADLWDGALNPPPVQQRLPLWLGYQGPQGARRAGRLGVGLLAPNAALLDPYREGLAEGGHDPAIATMGGMIPMLLARDPERTARIVAPHYAHQLRTYAQARVTDGSVVAPADLDELVGQMLDPASRGLRVVDVDAAASTLGALCAAAPIRHLYFWASVAAMPDAVAAEHMTLIFGDLATRLGTSSPGPAT</sequence>